<dbReference type="eggNOG" id="ENOG5032SRW">
    <property type="taxonomic scope" value="Bacteria"/>
</dbReference>
<gene>
    <name evidence="2" type="ordered locus">Gbro_3809</name>
</gene>
<evidence type="ECO:0000256" key="1">
    <source>
        <dbReference type="SAM" id="Phobius"/>
    </source>
</evidence>
<keyword evidence="3" id="KW-1185">Reference proteome</keyword>
<dbReference type="KEGG" id="gbr:Gbro_3809"/>
<keyword evidence="1" id="KW-0472">Membrane</keyword>
<organism evidence="2 3">
    <name type="scientific">Gordonia bronchialis (strain ATCC 25592 / DSM 43247 / BCRC 13721 / JCM 3198 / KCTC 3076 / NBRC 16047 / NCTC 10667)</name>
    <name type="common">Rhodococcus bronchialis</name>
    <dbReference type="NCBI Taxonomy" id="526226"/>
    <lineage>
        <taxon>Bacteria</taxon>
        <taxon>Bacillati</taxon>
        <taxon>Actinomycetota</taxon>
        <taxon>Actinomycetes</taxon>
        <taxon>Mycobacteriales</taxon>
        <taxon>Gordoniaceae</taxon>
        <taxon>Gordonia</taxon>
    </lineage>
</organism>
<keyword evidence="1" id="KW-1133">Transmembrane helix</keyword>
<evidence type="ECO:0008006" key="4">
    <source>
        <dbReference type="Google" id="ProtNLM"/>
    </source>
</evidence>
<proteinExistence type="predicted"/>
<name>D0L357_GORB4</name>
<dbReference type="HOGENOM" id="CLU_129301_0_0_11"/>
<evidence type="ECO:0000313" key="2">
    <source>
        <dbReference type="EMBL" id="ACY22987.1"/>
    </source>
</evidence>
<feature type="transmembrane region" description="Helical" evidence="1">
    <location>
        <begin position="171"/>
        <end position="192"/>
    </location>
</feature>
<reference evidence="2 3" key="2">
    <citation type="journal article" date="2010" name="Stand. Genomic Sci.">
        <title>Complete genome sequence of Gordonia bronchialis type strain (3410).</title>
        <authorList>
            <person name="Ivanova N."/>
            <person name="Sikorski J."/>
            <person name="Jando M."/>
            <person name="Lapidus A."/>
            <person name="Nolan M."/>
            <person name="Lucas S."/>
            <person name="Del Rio T.G."/>
            <person name="Tice H."/>
            <person name="Copeland A."/>
            <person name="Cheng J.F."/>
            <person name="Chen F."/>
            <person name="Bruce D."/>
            <person name="Goodwin L."/>
            <person name="Pitluck S."/>
            <person name="Mavromatis K."/>
            <person name="Ovchinnikova G."/>
            <person name="Pati A."/>
            <person name="Chen A."/>
            <person name="Palaniappan K."/>
            <person name="Land M."/>
            <person name="Hauser L."/>
            <person name="Chang Y.J."/>
            <person name="Jeffries C.D."/>
            <person name="Chain P."/>
            <person name="Saunders E."/>
            <person name="Han C."/>
            <person name="Detter J.C."/>
            <person name="Brettin T."/>
            <person name="Rohde M."/>
            <person name="Goker M."/>
            <person name="Bristow J."/>
            <person name="Eisen J.A."/>
            <person name="Markowitz V."/>
            <person name="Hugenholtz P."/>
            <person name="Klenk H.P."/>
            <person name="Kyrpides N.C."/>
        </authorList>
    </citation>
    <scope>NUCLEOTIDE SEQUENCE [LARGE SCALE GENOMIC DNA]</scope>
    <source>
        <strain evidence="3">ATCC 25592 / DSM 43247 / BCRC 13721 / JCM 3198 / KCTC 3076 / NBRC 16047 / NCTC 10667</strain>
    </source>
</reference>
<reference evidence="3" key="1">
    <citation type="submission" date="2009-10" db="EMBL/GenBank/DDBJ databases">
        <title>The complete chromosome of Gordonia bronchialis DSM 43247.</title>
        <authorList>
            <consortium name="US DOE Joint Genome Institute (JGI-PGF)"/>
            <person name="Lucas S."/>
            <person name="Copeland A."/>
            <person name="Lapidus A."/>
            <person name="Glavina del Rio T."/>
            <person name="Dalin E."/>
            <person name="Tice H."/>
            <person name="Bruce D."/>
            <person name="Goodwin L."/>
            <person name="Pitluck S."/>
            <person name="Kyrpides N."/>
            <person name="Mavromatis K."/>
            <person name="Ivanova N."/>
            <person name="Ovchinnikova G."/>
            <person name="Saunders E."/>
            <person name="Brettin T."/>
            <person name="Detter J.C."/>
            <person name="Han C."/>
            <person name="Larimer F."/>
            <person name="Land M."/>
            <person name="Hauser L."/>
            <person name="Markowitz V."/>
            <person name="Cheng J.-F."/>
            <person name="Hugenholtz P."/>
            <person name="Woyke T."/>
            <person name="Wu D."/>
            <person name="Jando M."/>
            <person name="Schneider S."/>
            <person name="Goeker M."/>
            <person name="Klenk H.-P."/>
            <person name="Eisen J.A."/>
        </authorList>
    </citation>
    <scope>NUCLEOTIDE SEQUENCE [LARGE SCALE GENOMIC DNA]</scope>
    <source>
        <strain evidence="3">ATCC 25592 / DSM 43247 / BCRC 13721 / JCM 3198 / KCTC 3076 / NBRC 16047 / NCTC 10667</strain>
    </source>
</reference>
<keyword evidence="1" id="KW-0812">Transmembrane</keyword>
<dbReference type="EMBL" id="CP001802">
    <property type="protein sequence ID" value="ACY22987.1"/>
    <property type="molecule type" value="Genomic_DNA"/>
</dbReference>
<dbReference type="STRING" id="526226.Gbro_3809"/>
<dbReference type="RefSeq" id="WP_012835490.1">
    <property type="nucleotide sequence ID" value="NC_013441.1"/>
</dbReference>
<sequence length="194" mass="20585">MKADSRRRRRPVWYGIVTTRRGGPLPPHRAASRLSAYVYGNILVLASVAVANAHTIDEGTAALLVVGTGITTYIAHVFADVIAHATIPEGHGQSADTDPEEFRESVLDELRDAVPIVSSASWPAIILALGWLDAVPTQVAQLVAGGIVVIRIASIEIVSERVRGNRLTFRVLVAGLVTAALAAVIVVAKTYVGH</sequence>
<protein>
    <recommendedName>
        <fullName evidence="4">Integral membrane protein</fullName>
    </recommendedName>
</protein>
<dbReference type="OrthoDB" id="5193366at2"/>
<dbReference type="AlphaFoldDB" id="D0L357"/>
<dbReference type="Proteomes" id="UP000001219">
    <property type="component" value="Chromosome"/>
</dbReference>
<evidence type="ECO:0000313" key="3">
    <source>
        <dbReference type="Proteomes" id="UP000001219"/>
    </source>
</evidence>
<accession>D0L357</accession>